<accession>A0A9X4KYB0</accession>
<proteinExistence type="predicted"/>
<dbReference type="EMBL" id="JAPDIA010000008">
    <property type="protein sequence ID" value="MDG0813589.1"/>
    <property type="molecule type" value="Genomic_DNA"/>
</dbReference>
<reference evidence="2" key="1">
    <citation type="submission" date="2022-10" db="EMBL/GenBank/DDBJ databases">
        <title>Comparative genomic analysis of Cohnella hashimotonis sp. nov., isolated from the International Space Station.</title>
        <authorList>
            <person name="Simpson A."/>
            <person name="Venkateswaran K."/>
        </authorList>
    </citation>
    <scope>NUCLEOTIDE SEQUENCE</scope>
    <source>
        <strain evidence="2">DSM 28161</strain>
    </source>
</reference>
<feature type="region of interest" description="Disordered" evidence="1">
    <location>
        <begin position="73"/>
        <end position="95"/>
    </location>
</feature>
<sequence length="95" mass="10970">MQLSKLERTRQMIGFAWPIIRKSNNICQRDFTCIEKQQYVVIGDAYEEYLLDEVSLQNPKAYLVRIMVHIKEPSDSGTGAKKAPPDRIEWRKGGA</sequence>
<evidence type="ECO:0000313" key="2">
    <source>
        <dbReference type="EMBL" id="MDG0813589.1"/>
    </source>
</evidence>
<evidence type="ECO:0000256" key="1">
    <source>
        <dbReference type="SAM" id="MobiDB-lite"/>
    </source>
</evidence>
<feature type="compositionally biased region" description="Basic and acidic residues" evidence="1">
    <location>
        <begin position="83"/>
        <end position="95"/>
    </location>
</feature>
<organism evidence="2 3">
    <name type="scientific">Cohnella rhizosphaerae</name>
    <dbReference type="NCBI Taxonomy" id="1457232"/>
    <lineage>
        <taxon>Bacteria</taxon>
        <taxon>Bacillati</taxon>
        <taxon>Bacillota</taxon>
        <taxon>Bacilli</taxon>
        <taxon>Bacillales</taxon>
        <taxon>Paenibacillaceae</taxon>
        <taxon>Cohnella</taxon>
    </lineage>
</organism>
<dbReference type="Proteomes" id="UP001153404">
    <property type="component" value="Unassembled WGS sequence"/>
</dbReference>
<evidence type="ECO:0000313" key="3">
    <source>
        <dbReference type="Proteomes" id="UP001153404"/>
    </source>
</evidence>
<comment type="caution">
    <text evidence="2">The sequence shown here is derived from an EMBL/GenBank/DDBJ whole genome shotgun (WGS) entry which is preliminary data.</text>
</comment>
<dbReference type="AlphaFoldDB" id="A0A9X4KYB0"/>
<keyword evidence="3" id="KW-1185">Reference proteome</keyword>
<gene>
    <name evidence="2" type="ORF">OMP40_33070</name>
</gene>
<dbReference type="RefSeq" id="WP_277537626.1">
    <property type="nucleotide sequence ID" value="NZ_JAPDIA010000008.1"/>
</dbReference>
<protein>
    <submittedName>
        <fullName evidence="2">Uncharacterized protein</fullName>
    </submittedName>
</protein>
<name>A0A9X4KYB0_9BACL</name>